<proteinExistence type="inferred from homology"/>
<evidence type="ECO:0000313" key="8">
    <source>
        <dbReference type="EMBL" id="MEU1952586.1"/>
    </source>
</evidence>
<dbReference type="PRINTS" id="PR00359">
    <property type="entry name" value="BP450"/>
</dbReference>
<evidence type="ECO:0000256" key="7">
    <source>
        <dbReference type="SAM" id="MobiDB-lite"/>
    </source>
</evidence>
<evidence type="ECO:0000256" key="2">
    <source>
        <dbReference type="ARBA" id="ARBA00022617"/>
    </source>
</evidence>
<dbReference type="GeneID" id="96242705"/>
<comment type="caution">
    <text evidence="8">The sequence shown here is derived from an EMBL/GenBank/DDBJ whole genome shotgun (WGS) entry which is preliminary data.</text>
</comment>
<name>A0ABV2WNZ7_9NOCA</name>
<sequence length="418" mass="44924">MTGPTRLQPAHRRGRHAATETSASRIPIYTAEFAADPHGCYRQMRARHGSLAPVDLAPGVPATLVLGYRTALRILADPTHFPADPRAWQQKVPAGLPIVAMMRHRPNTLRTDDTEHERYRSVTVAALAGVDPHALRAMTARAAVELINEFCADGGADLLDRYVTPLVFRVLGESVGCPPALADRLTPALTAVFAMRTDEDAAAEADAALAELVAAKRAEPGDDIATRLLDHPAELSDAELVDQLLAVYQAGVEPTRDLIANTLLLILLDPRFTTNQVGFAPPTRAALEEVLATDPPLAHHSIVYPPLPVLIEDVWLPADQPVLISAGACHDDPERAAAHHPGHGTDLAWGAGAHACPEQARSITYLLAEEAVDQLLDALPDLRPEFGPDEPVWRPGPFQRALTALPVTFPPTPGMTVL</sequence>
<keyword evidence="2" id="KW-0349">Heme</keyword>
<dbReference type="RefSeq" id="WP_245713118.1">
    <property type="nucleotide sequence ID" value="NZ_JBEXYG010000002.1"/>
</dbReference>
<keyword evidence="4" id="KW-0560">Oxidoreductase</keyword>
<evidence type="ECO:0000313" key="9">
    <source>
        <dbReference type="Proteomes" id="UP001550628"/>
    </source>
</evidence>
<comment type="similarity">
    <text evidence="1">Belongs to the cytochrome P450 family.</text>
</comment>
<protein>
    <submittedName>
        <fullName evidence="8">Cytochrome P450</fullName>
    </submittedName>
</protein>
<evidence type="ECO:0000256" key="4">
    <source>
        <dbReference type="ARBA" id="ARBA00023002"/>
    </source>
</evidence>
<dbReference type="Gene3D" id="1.10.630.10">
    <property type="entry name" value="Cytochrome P450"/>
    <property type="match status" value="1"/>
</dbReference>
<feature type="region of interest" description="Disordered" evidence="7">
    <location>
        <begin position="1"/>
        <end position="22"/>
    </location>
</feature>
<gene>
    <name evidence="8" type="ORF">ABZ510_12045</name>
</gene>
<evidence type="ECO:0000256" key="6">
    <source>
        <dbReference type="ARBA" id="ARBA00023033"/>
    </source>
</evidence>
<evidence type="ECO:0000256" key="3">
    <source>
        <dbReference type="ARBA" id="ARBA00022723"/>
    </source>
</evidence>
<dbReference type="EMBL" id="JBEYBF010000006">
    <property type="protein sequence ID" value="MEU1952586.1"/>
    <property type="molecule type" value="Genomic_DNA"/>
</dbReference>
<dbReference type="PANTHER" id="PTHR46696">
    <property type="entry name" value="P450, PUTATIVE (EUROFUNG)-RELATED"/>
    <property type="match status" value="1"/>
</dbReference>
<dbReference type="SUPFAM" id="SSF48264">
    <property type="entry name" value="Cytochrome P450"/>
    <property type="match status" value="1"/>
</dbReference>
<dbReference type="InterPro" id="IPR036396">
    <property type="entry name" value="Cyt_P450_sf"/>
</dbReference>
<evidence type="ECO:0000256" key="5">
    <source>
        <dbReference type="ARBA" id="ARBA00023004"/>
    </source>
</evidence>
<accession>A0ABV2WNZ7</accession>
<dbReference type="PANTHER" id="PTHR46696:SF1">
    <property type="entry name" value="CYTOCHROME P450 YJIB-RELATED"/>
    <property type="match status" value="1"/>
</dbReference>
<keyword evidence="9" id="KW-1185">Reference proteome</keyword>
<dbReference type="Proteomes" id="UP001550628">
    <property type="component" value="Unassembled WGS sequence"/>
</dbReference>
<dbReference type="InterPro" id="IPR002397">
    <property type="entry name" value="Cyt_P450_B"/>
</dbReference>
<keyword evidence="5" id="KW-0408">Iron</keyword>
<evidence type="ECO:0000256" key="1">
    <source>
        <dbReference type="ARBA" id="ARBA00010617"/>
    </source>
</evidence>
<organism evidence="8 9">
    <name type="scientific">Nocardia rhamnosiphila</name>
    <dbReference type="NCBI Taxonomy" id="426716"/>
    <lineage>
        <taxon>Bacteria</taxon>
        <taxon>Bacillati</taxon>
        <taxon>Actinomycetota</taxon>
        <taxon>Actinomycetes</taxon>
        <taxon>Mycobacteriales</taxon>
        <taxon>Nocardiaceae</taxon>
        <taxon>Nocardia</taxon>
    </lineage>
</organism>
<keyword evidence="6" id="KW-0503">Monooxygenase</keyword>
<keyword evidence="3" id="KW-0479">Metal-binding</keyword>
<reference evidence="8 9" key="1">
    <citation type="submission" date="2024-06" db="EMBL/GenBank/DDBJ databases">
        <title>The Natural Products Discovery Center: Release of the First 8490 Sequenced Strains for Exploring Actinobacteria Biosynthetic Diversity.</title>
        <authorList>
            <person name="Kalkreuter E."/>
            <person name="Kautsar S.A."/>
            <person name="Yang D."/>
            <person name="Bader C.D."/>
            <person name="Teijaro C.N."/>
            <person name="Fluegel L."/>
            <person name="Davis C.M."/>
            <person name="Simpson J.R."/>
            <person name="Lauterbach L."/>
            <person name="Steele A.D."/>
            <person name="Gui C."/>
            <person name="Meng S."/>
            <person name="Li G."/>
            <person name="Viehrig K."/>
            <person name="Ye F."/>
            <person name="Su P."/>
            <person name="Kiefer A.F."/>
            <person name="Nichols A."/>
            <person name="Cepeda A.J."/>
            <person name="Yan W."/>
            <person name="Fan B."/>
            <person name="Jiang Y."/>
            <person name="Adhikari A."/>
            <person name="Zheng C.-J."/>
            <person name="Schuster L."/>
            <person name="Cowan T.M."/>
            <person name="Smanski M.J."/>
            <person name="Chevrette M.G."/>
            <person name="De Carvalho L.P.S."/>
            <person name="Shen B."/>
        </authorList>
    </citation>
    <scope>NUCLEOTIDE SEQUENCE [LARGE SCALE GENOMIC DNA]</scope>
    <source>
        <strain evidence="8 9">NPDC019708</strain>
    </source>
</reference>